<comment type="caution">
    <text evidence="1">The sequence shown here is derived from an EMBL/GenBank/DDBJ whole genome shotgun (WGS) entry which is preliminary data.</text>
</comment>
<reference evidence="1 2" key="1">
    <citation type="submission" date="2017-08" db="EMBL/GenBank/DDBJ databases">
        <title>Infants hospitalized years apart are colonized by the same room-sourced microbial strains.</title>
        <authorList>
            <person name="Brooks B."/>
            <person name="Olm M.R."/>
            <person name="Firek B.A."/>
            <person name="Baker R."/>
            <person name="Thomas B.C."/>
            <person name="Morowitz M.J."/>
            <person name="Banfield J.F."/>
        </authorList>
    </citation>
    <scope>NUCLEOTIDE SEQUENCE [LARGE SCALE GENOMIC DNA]</scope>
    <source>
        <strain evidence="1">S2_018_000_R2_104</strain>
    </source>
</reference>
<organism evidence="1 2">
    <name type="scientific">Micavibrio aeruginosavorus</name>
    <dbReference type="NCBI Taxonomy" id="349221"/>
    <lineage>
        <taxon>Bacteria</taxon>
        <taxon>Pseudomonadati</taxon>
        <taxon>Bdellovibrionota</taxon>
        <taxon>Bdellovibrionia</taxon>
        <taxon>Bdellovibrionales</taxon>
        <taxon>Pseudobdellovibrionaceae</taxon>
        <taxon>Micavibrio</taxon>
    </lineage>
</organism>
<dbReference type="AlphaFoldDB" id="A0A2W4ZPA0"/>
<dbReference type="Proteomes" id="UP000249557">
    <property type="component" value="Unassembled WGS sequence"/>
</dbReference>
<name>A0A2W4ZPA0_9BACT</name>
<gene>
    <name evidence="1" type="ORF">DI626_08540</name>
</gene>
<evidence type="ECO:0000313" key="2">
    <source>
        <dbReference type="Proteomes" id="UP000249557"/>
    </source>
</evidence>
<dbReference type="EMBL" id="QFNK01000186">
    <property type="protein sequence ID" value="PZO84120.1"/>
    <property type="molecule type" value="Genomic_DNA"/>
</dbReference>
<protein>
    <submittedName>
        <fullName evidence="1">Uncharacterized protein</fullName>
    </submittedName>
</protein>
<proteinExistence type="predicted"/>
<accession>A0A2W4ZPA0</accession>
<sequence>MISEVKKLEYDMRFRTFMRQMFTISRMKPKEKYLYRLMDGVPFKDLETAILITRIDYDKNAANDR</sequence>
<evidence type="ECO:0000313" key="1">
    <source>
        <dbReference type="EMBL" id="PZO84120.1"/>
    </source>
</evidence>